<evidence type="ECO:0000256" key="1">
    <source>
        <dbReference type="SAM" id="Coils"/>
    </source>
</evidence>
<sequence>MQEAAPLIQGGKVKKQSVKEKNVKKEVKADEAAKMRIYKTPSLRIRTSPSTVFHLIDTLSDQQKKAVRDIGFGGLLKLTLKENQLELINFLLINFNYSQCSVEMPGGGKLFIREEDVVSVFDLPQGRNVVSECHALKGKVEFDRLVTQFRGRWNVENGSPLLKVMAEGLVEREDFGDDFKRDFVVLAVSSLIKSNQDRNVNYSYVIKQLLATVHEWRTSKAVNPWFTGPEAFLMLCYLDRVEFLQTDIKRTFPVCSNWKSVDVSRRLHFERTTGGFGNGIVLNCLPKPLIRQDSNPTTIKLKNVFEKMTTAVVEFKDVMDDIGKEPFKVEGILKIPYDGCYSSSQEGKNGDETDIIKAPTVVTDNPQYLDIMSDEVLFGDPDLAAAIFEFWDVCILQKEERERELEKWKKRQMEKEMENLKNAKEKEMEKVKEKEEIEKVNEKGKKMENVKEKEKMVYDSIIAIPGPSFDLGIPGLHDEIKNIKVDSESESECEGYTPIEEDRFKRLIDESDEETNDVMKRQNDRSFKNLPFKLRSPFWRNKSKILNGKVTQKEQLISDYAFGKMNSKNSRQILFYGMGLAATKKDFKTLESEEWVDQIIIDIWCMKLNFDNIRRSVEEPKRLFFSTTAYSLIDMDLTSGRRSIMKFVNRIDSELRDLGNLSIEGANLVFFPVLRNNHFWLLCIDYIQSQVFVIDNRPIGQHVKFEKHYENRPQEIKNSFHEYLMP</sequence>
<comment type="caution">
    <text evidence="2">The sequence shown here is derived from an EMBL/GenBank/DDBJ whole genome shotgun (WGS) entry which is preliminary data.</text>
</comment>
<evidence type="ECO:0008006" key="4">
    <source>
        <dbReference type="Google" id="ProtNLM"/>
    </source>
</evidence>
<dbReference type="InterPro" id="IPR038765">
    <property type="entry name" value="Papain-like_cys_pep_sf"/>
</dbReference>
<dbReference type="AlphaFoldDB" id="A0ABD3BN73"/>
<dbReference type="PANTHER" id="PTHR34835:SF90">
    <property type="entry name" value="AMINOTRANSFERASE-LIKE PLANT MOBILE DOMAIN-CONTAINING PROTEIN"/>
    <property type="match status" value="1"/>
</dbReference>
<dbReference type="PANTHER" id="PTHR34835">
    <property type="entry name" value="OS07G0283600 PROTEIN-RELATED"/>
    <property type="match status" value="1"/>
</dbReference>
<dbReference type="Proteomes" id="UP001632038">
    <property type="component" value="Unassembled WGS sequence"/>
</dbReference>
<evidence type="ECO:0000313" key="3">
    <source>
        <dbReference type="Proteomes" id="UP001632038"/>
    </source>
</evidence>
<accession>A0ABD3BN73</accession>
<protein>
    <recommendedName>
        <fullName evidence="4">Ubiquitin-like protease family profile domain-containing protein</fullName>
    </recommendedName>
</protein>
<dbReference type="Gene3D" id="3.40.395.10">
    <property type="entry name" value="Adenoviral Proteinase, Chain A"/>
    <property type="match status" value="1"/>
</dbReference>
<feature type="coiled-coil region" evidence="1">
    <location>
        <begin position="396"/>
        <end position="450"/>
    </location>
</feature>
<reference evidence="3" key="1">
    <citation type="journal article" date="2024" name="IScience">
        <title>Strigolactones Initiate the Formation of Haustorium-like Structures in Castilleja.</title>
        <authorList>
            <person name="Buerger M."/>
            <person name="Peterson D."/>
            <person name="Chory J."/>
        </authorList>
    </citation>
    <scope>NUCLEOTIDE SEQUENCE [LARGE SCALE GENOMIC DNA]</scope>
</reference>
<dbReference type="SUPFAM" id="SSF54001">
    <property type="entry name" value="Cysteine proteinases"/>
    <property type="match status" value="1"/>
</dbReference>
<gene>
    <name evidence="2" type="ORF">CASFOL_037186</name>
</gene>
<evidence type="ECO:0000313" key="2">
    <source>
        <dbReference type="EMBL" id="KAL3618958.1"/>
    </source>
</evidence>
<keyword evidence="1" id="KW-0175">Coiled coil</keyword>
<keyword evidence="3" id="KW-1185">Reference proteome</keyword>
<proteinExistence type="predicted"/>
<organism evidence="2 3">
    <name type="scientific">Castilleja foliolosa</name>
    <dbReference type="NCBI Taxonomy" id="1961234"/>
    <lineage>
        <taxon>Eukaryota</taxon>
        <taxon>Viridiplantae</taxon>
        <taxon>Streptophyta</taxon>
        <taxon>Embryophyta</taxon>
        <taxon>Tracheophyta</taxon>
        <taxon>Spermatophyta</taxon>
        <taxon>Magnoliopsida</taxon>
        <taxon>eudicotyledons</taxon>
        <taxon>Gunneridae</taxon>
        <taxon>Pentapetalae</taxon>
        <taxon>asterids</taxon>
        <taxon>lamiids</taxon>
        <taxon>Lamiales</taxon>
        <taxon>Orobanchaceae</taxon>
        <taxon>Pedicularideae</taxon>
        <taxon>Castillejinae</taxon>
        <taxon>Castilleja</taxon>
    </lineage>
</organism>
<name>A0ABD3BN73_9LAMI</name>
<dbReference type="EMBL" id="JAVIJP010000070">
    <property type="protein sequence ID" value="KAL3618958.1"/>
    <property type="molecule type" value="Genomic_DNA"/>
</dbReference>